<proteinExistence type="predicted"/>
<gene>
    <name evidence="1" type="ORF">FDG2_6330</name>
</gene>
<dbReference type="EMBL" id="FLUV01002617">
    <property type="protein sequence ID" value="SBW29018.1"/>
    <property type="molecule type" value="Genomic_DNA"/>
</dbReference>
<accession>A0A1C3PH93</accession>
<protein>
    <submittedName>
        <fullName evidence="1">Uncharacterized protein</fullName>
    </submittedName>
</protein>
<evidence type="ECO:0000313" key="2">
    <source>
        <dbReference type="Proteomes" id="UP000199013"/>
    </source>
</evidence>
<name>A0A1C3PH93_9ACTN</name>
<sequence length="51" mass="5483">MTRPGWGEDNPVNRSHCPTHGPYRGLLCPGCATLPARSSTARPALNGEHSR</sequence>
<dbReference type="Proteomes" id="UP000199013">
    <property type="component" value="Unassembled WGS sequence"/>
</dbReference>
<reference evidence="2" key="1">
    <citation type="submission" date="2016-02" db="EMBL/GenBank/DDBJ databases">
        <authorList>
            <person name="Wibberg D."/>
        </authorList>
    </citation>
    <scope>NUCLEOTIDE SEQUENCE [LARGE SCALE GENOMIC DNA]</scope>
</reference>
<keyword evidence="2" id="KW-1185">Reference proteome</keyword>
<evidence type="ECO:0000313" key="1">
    <source>
        <dbReference type="EMBL" id="SBW29018.1"/>
    </source>
</evidence>
<dbReference type="AlphaFoldDB" id="A0A1C3PH93"/>
<organism evidence="1 2">
    <name type="scientific">Candidatus Protofrankia californiensis</name>
    <dbReference type="NCBI Taxonomy" id="1839754"/>
    <lineage>
        <taxon>Bacteria</taxon>
        <taxon>Bacillati</taxon>
        <taxon>Actinomycetota</taxon>
        <taxon>Actinomycetes</taxon>
        <taxon>Frankiales</taxon>
        <taxon>Frankiaceae</taxon>
        <taxon>Protofrankia</taxon>
    </lineage>
</organism>